<dbReference type="InterPro" id="IPR016181">
    <property type="entry name" value="Acyl_CoA_acyltransferase"/>
</dbReference>
<dbReference type="PROSITE" id="PS51186">
    <property type="entry name" value="GNAT"/>
    <property type="match status" value="1"/>
</dbReference>
<dbReference type="Pfam" id="PF00583">
    <property type="entry name" value="Acetyltransf_1"/>
    <property type="match status" value="1"/>
</dbReference>
<reference evidence="2" key="1">
    <citation type="journal article" date="2014" name="Int. J. Syst. Evol. Microbiol.">
        <title>Complete genome sequence of Corynebacterium casei LMG S-19264T (=DSM 44701T), isolated from a smear-ripened cheese.</title>
        <authorList>
            <consortium name="US DOE Joint Genome Institute (JGI-PGF)"/>
            <person name="Walter F."/>
            <person name="Albersmeier A."/>
            <person name="Kalinowski J."/>
            <person name="Ruckert C."/>
        </authorList>
    </citation>
    <scope>NUCLEOTIDE SEQUENCE</scope>
    <source>
        <strain evidence="2">CGMCC 4.7201</strain>
    </source>
</reference>
<evidence type="ECO:0000313" key="2">
    <source>
        <dbReference type="EMBL" id="GGO83775.1"/>
    </source>
</evidence>
<dbReference type="InterPro" id="IPR000182">
    <property type="entry name" value="GNAT_dom"/>
</dbReference>
<comment type="caution">
    <text evidence="2">The sequence shown here is derived from an EMBL/GenBank/DDBJ whole genome shotgun (WGS) entry which is preliminary data.</text>
</comment>
<keyword evidence="3" id="KW-1185">Reference proteome</keyword>
<dbReference type="RefSeq" id="WP_308425105.1">
    <property type="nucleotide sequence ID" value="NZ_BMMS01000004.1"/>
</dbReference>
<dbReference type="CDD" id="cd04301">
    <property type="entry name" value="NAT_SF"/>
    <property type="match status" value="1"/>
</dbReference>
<accession>A0A918DVG1</accession>
<dbReference type="Gene3D" id="3.40.630.30">
    <property type="match status" value="1"/>
</dbReference>
<reference evidence="2" key="2">
    <citation type="submission" date="2020-09" db="EMBL/GenBank/DDBJ databases">
        <authorList>
            <person name="Sun Q."/>
            <person name="Zhou Y."/>
        </authorList>
    </citation>
    <scope>NUCLEOTIDE SEQUENCE</scope>
    <source>
        <strain evidence="2">CGMCC 4.7201</strain>
    </source>
</reference>
<dbReference type="Proteomes" id="UP000641932">
    <property type="component" value="Unassembled WGS sequence"/>
</dbReference>
<dbReference type="SUPFAM" id="SSF55729">
    <property type="entry name" value="Acyl-CoA N-acyltransferases (Nat)"/>
    <property type="match status" value="1"/>
</dbReference>
<evidence type="ECO:0000259" key="1">
    <source>
        <dbReference type="PROSITE" id="PS51186"/>
    </source>
</evidence>
<sequence length="101" mass="10693">MDIRHVTSSDTEAVLAAVHLFGSAPLREATERFVASSTHHLLIASVDGEPAGMVTGVETTHPDKGTEMFLHELGVDGRFRGHGMGAALVDALAEIARERGC</sequence>
<dbReference type="AlphaFoldDB" id="A0A918DVG1"/>
<gene>
    <name evidence="2" type="ORF">GCM10012280_13650</name>
</gene>
<name>A0A918DVG1_9ACTN</name>
<evidence type="ECO:0000313" key="3">
    <source>
        <dbReference type="Proteomes" id="UP000641932"/>
    </source>
</evidence>
<protein>
    <recommendedName>
        <fullName evidence="1">N-acetyltransferase domain-containing protein</fullName>
    </recommendedName>
</protein>
<dbReference type="EMBL" id="BMMS01000004">
    <property type="protein sequence ID" value="GGO83775.1"/>
    <property type="molecule type" value="Genomic_DNA"/>
</dbReference>
<dbReference type="GO" id="GO:0016747">
    <property type="term" value="F:acyltransferase activity, transferring groups other than amino-acyl groups"/>
    <property type="evidence" value="ECO:0007669"/>
    <property type="project" value="InterPro"/>
</dbReference>
<feature type="domain" description="N-acetyltransferase" evidence="1">
    <location>
        <begin position="1"/>
        <end position="101"/>
    </location>
</feature>
<proteinExistence type="predicted"/>
<organism evidence="2 3">
    <name type="scientific">Wenjunlia tyrosinilytica</name>
    <dbReference type="NCBI Taxonomy" id="1544741"/>
    <lineage>
        <taxon>Bacteria</taxon>
        <taxon>Bacillati</taxon>
        <taxon>Actinomycetota</taxon>
        <taxon>Actinomycetes</taxon>
        <taxon>Kitasatosporales</taxon>
        <taxon>Streptomycetaceae</taxon>
        <taxon>Wenjunlia</taxon>
    </lineage>
</organism>